<protein>
    <submittedName>
        <fullName evidence="3">Lysophospholipase L1-like esterase</fullName>
    </submittedName>
</protein>
<evidence type="ECO:0000259" key="2">
    <source>
        <dbReference type="Pfam" id="PF13472"/>
    </source>
</evidence>
<dbReference type="InterPro" id="IPR036514">
    <property type="entry name" value="SGNH_hydro_sf"/>
</dbReference>
<name>A0A4R1K880_9BACT</name>
<dbReference type="AlphaFoldDB" id="A0A4R1K880"/>
<dbReference type="OrthoDB" id="9790057at2"/>
<dbReference type="Pfam" id="PF13472">
    <property type="entry name" value="Lipase_GDSL_2"/>
    <property type="match status" value="1"/>
</dbReference>
<dbReference type="GO" id="GO:0004622">
    <property type="term" value="F:phosphatidylcholine lysophospholipase activity"/>
    <property type="evidence" value="ECO:0007669"/>
    <property type="project" value="TreeGrafter"/>
</dbReference>
<dbReference type="RefSeq" id="WP_132873263.1">
    <property type="nucleotide sequence ID" value="NZ_SMGG01000004.1"/>
</dbReference>
<dbReference type="InterPro" id="IPR013830">
    <property type="entry name" value="SGNH_hydro"/>
</dbReference>
<feature type="chain" id="PRO_5020361250" evidence="1">
    <location>
        <begin position="19"/>
        <end position="266"/>
    </location>
</feature>
<evidence type="ECO:0000256" key="1">
    <source>
        <dbReference type="SAM" id="SignalP"/>
    </source>
</evidence>
<sequence length="266" mass="29644">MRFLLTIFILTISFISYAAPTPPKREFTKPAGYERTAEMYRSYGMNDFGRILMLGDSITHGAYWNELMKRSDVINRGIPGDTTFWMLERLDYVTTGKMEKAFILAGINDISKYQLPASIFGRYTKIIDYLTARGIKPHVQSVIYLGKLNPKYEVYNVRIKELNGMLKEYADKNGYAFIDLNPVLSPDGFLKDEYTYDGTHLTATGYGLWRDILAPYMTDAAAVPAPAETVPAETQPAVPAVPEQTAPAVVPAPAAPAPDKVILPAQ</sequence>
<dbReference type="Proteomes" id="UP000294614">
    <property type="component" value="Unassembled WGS sequence"/>
</dbReference>
<dbReference type="SUPFAM" id="SSF52266">
    <property type="entry name" value="SGNH hydrolase"/>
    <property type="match status" value="1"/>
</dbReference>
<evidence type="ECO:0000313" key="4">
    <source>
        <dbReference type="Proteomes" id="UP000294614"/>
    </source>
</evidence>
<dbReference type="EMBL" id="SMGG01000004">
    <property type="protein sequence ID" value="TCK60505.1"/>
    <property type="molecule type" value="Genomic_DNA"/>
</dbReference>
<keyword evidence="4" id="KW-1185">Reference proteome</keyword>
<accession>A0A4R1K880</accession>
<reference evidence="3 4" key="1">
    <citation type="submission" date="2019-03" db="EMBL/GenBank/DDBJ databases">
        <title>Genomic Encyclopedia of Type Strains, Phase IV (KMG-IV): sequencing the most valuable type-strain genomes for metagenomic binning, comparative biology and taxonomic classification.</title>
        <authorList>
            <person name="Goeker M."/>
        </authorList>
    </citation>
    <scope>NUCLEOTIDE SEQUENCE [LARGE SCALE GENOMIC DNA]</scope>
    <source>
        <strain evidence="3 4">DSM 24984</strain>
    </source>
</reference>
<dbReference type="PANTHER" id="PTHR30383">
    <property type="entry name" value="THIOESTERASE 1/PROTEASE 1/LYSOPHOSPHOLIPASE L1"/>
    <property type="match status" value="1"/>
</dbReference>
<feature type="domain" description="SGNH hydrolase-type esterase" evidence="2">
    <location>
        <begin position="54"/>
        <end position="207"/>
    </location>
</feature>
<evidence type="ECO:0000313" key="3">
    <source>
        <dbReference type="EMBL" id="TCK60505.1"/>
    </source>
</evidence>
<dbReference type="PANTHER" id="PTHR30383:SF5">
    <property type="entry name" value="SGNH HYDROLASE-TYPE ESTERASE DOMAIN-CONTAINING PROTEIN"/>
    <property type="match status" value="1"/>
</dbReference>
<dbReference type="Gene3D" id="3.40.50.1110">
    <property type="entry name" value="SGNH hydrolase"/>
    <property type="match status" value="1"/>
</dbReference>
<organism evidence="3 4">
    <name type="scientific">Seleniivibrio woodruffii</name>
    <dbReference type="NCBI Taxonomy" id="1078050"/>
    <lineage>
        <taxon>Bacteria</taxon>
        <taxon>Pseudomonadati</taxon>
        <taxon>Deferribacterota</taxon>
        <taxon>Deferribacteres</taxon>
        <taxon>Deferribacterales</taxon>
        <taxon>Geovibrionaceae</taxon>
        <taxon>Seleniivibrio</taxon>
    </lineage>
</organism>
<comment type="caution">
    <text evidence="3">The sequence shown here is derived from an EMBL/GenBank/DDBJ whole genome shotgun (WGS) entry which is preliminary data.</text>
</comment>
<proteinExistence type="predicted"/>
<dbReference type="InterPro" id="IPR051532">
    <property type="entry name" value="Ester_Hydrolysis_Enzymes"/>
</dbReference>
<gene>
    <name evidence="3" type="ORF">C8D98_1380</name>
</gene>
<feature type="signal peptide" evidence="1">
    <location>
        <begin position="1"/>
        <end position="18"/>
    </location>
</feature>
<keyword evidence="1" id="KW-0732">Signal</keyword>